<dbReference type="Pfam" id="PF25917">
    <property type="entry name" value="BSH_RND"/>
    <property type="match status" value="1"/>
</dbReference>
<dbReference type="InterPro" id="IPR058792">
    <property type="entry name" value="Beta-barrel_RND_2"/>
</dbReference>
<dbReference type="PANTHER" id="PTHR32347:SF14">
    <property type="entry name" value="EFFLUX SYSTEM COMPONENT YKNX-RELATED"/>
    <property type="match status" value="1"/>
</dbReference>
<evidence type="ECO:0000259" key="5">
    <source>
        <dbReference type="Pfam" id="PF25917"/>
    </source>
</evidence>
<dbReference type="GO" id="GO:0030313">
    <property type="term" value="C:cell envelope"/>
    <property type="evidence" value="ECO:0007669"/>
    <property type="project" value="UniProtKB-SubCell"/>
</dbReference>
<feature type="transmembrane region" description="Helical" evidence="4">
    <location>
        <begin position="24"/>
        <end position="42"/>
    </location>
</feature>
<keyword evidence="3" id="KW-0175">Coiled coil</keyword>
<name>A0A1H9G7D1_9RHOB</name>
<dbReference type="GO" id="GO:0016020">
    <property type="term" value="C:membrane"/>
    <property type="evidence" value="ECO:0007669"/>
    <property type="project" value="InterPro"/>
</dbReference>
<comment type="similarity">
    <text evidence="2">Belongs to the membrane fusion protein (MFP) (TC 8.A.1) family.</text>
</comment>
<evidence type="ECO:0000256" key="4">
    <source>
        <dbReference type="SAM" id="Phobius"/>
    </source>
</evidence>
<dbReference type="InterPro" id="IPR058625">
    <property type="entry name" value="MdtA-like_BSH"/>
</dbReference>
<dbReference type="Pfam" id="PF25954">
    <property type="entry name" value="Beta-barrel_RND_2"/>
    <property type="match status" value="1"/>
</dbReference>
<organism evidence="7 8">
    <name type="scientific">Thalassovita taeanensis</name>
    <dbReference type="NCBI Taxonomy" id="657014"/>
    <lineage>
        <taxon>Bacteria</taxon>
        <taxon>Pseudomonadati</taxon>
        <taxon>Pseudomonadota</taxon>
        <taxon>Alphaproteobacteria</taxon>
        <taxon>Rhodobacterales</taxon>
        <taxon>Roseobacteraceae</taxon>
        <taxon>Thalassovita</taxon>
    </lineage>
</organism>
<dbReference type="GO" id="GO:0022857">
    <property type="term" value="F:transmembrane transporter activity"/>
    <property type="evidence" value="ECO:0007669"/>
    <property type="project" value="InterPro"/>
</dbReference>
<evidence type="ECO:0000256" key="3">
    <source>
        <dbReference type="ARBA" id="ARBA00023054"/>
    </source>
</evidence>
<keyword evidence="4" id="KW-0472">Membrane</keyword>
<comment type="subcellular location">
    <subcellularLocation>
        <location evidence="1">Cell envelope</location>
    </subcellularLocation>
</comment>
<gene>
    <name evidence="7" type="ORF">SAMN04488092_10765</name>
</gene>
<feature type="domain" description="Multidrug resistance protein MdtA-like barrel-sandwich hybrid" evidence="5">
    <location>
        <begin position="78"/>
        <end position="231"/>
    </location>
</feature>
<dbReference type="Gene3D" id="1.10.287.470">
    <property type="entry name" value="Helix hairpin bin"/>
    <property type="match status" value="1"/>
</dbReference>
<reference evidence="7 8" key="1">
    <citation type="submission" date="2016-10" db="EMBL/GenBank/DDBJ databases">
        <authorList>
            <person name="de Groot N.N."/>
        </authorList>
    </citation>
    <scope>NUCLEOTIDE SEQUENCE [LARGE SCALE GENOMIC DNA]</scope>
    <source>
        <strain evidence="7 8">DSM 22007</strain>
    </source>
</reference>
<dbReference type="SUPFAM" id="SSF111369">
    <property type="entry name" value="HlyD-like secretion proteins"/>
    <property type="match status" value="1"/>
</dbReference>
<dbReference type="Gene3D" id="2.40.30.170">
    <property type="match status" value="1"/>
</dbReference>
<sequence length="417" mass="44501">MPAPKTDINQIVAQGGTGRNVRKWALWAVVAVLCLGGGWWWFSAQTAGALNTYETVKVARRPIIVTVTATGTVEPTNLVEISSELSGTIRSVYVDYNSSVTQGEILAELDTDKLNAQLEHSRATLLAREARVAEAAATLTEKQEEYERAQELDRRGVSTTQSFTAARAALARAQSAQASAEADVRVAAADLKVDEANLGKACICSPINGVVLERNVDVGQIVASSLQAPILFSIAEDLTRMELRVDIDEADIGKVEVGDKAEFTVEAYQGRTFPAVISELRFSPQTIDGVVTYKAILAIDNADLLLRPGMTATADITVSEIPDALTVSNAALRFAPPVEVEQESGGSGLIGMLFTRPTNTPAPRTDTDSNLRTIWVQNDDALAAVEIKTGETDGMITEILDGPLAAGDSVVVDMVTQ</sequence>
<proteinExistence type="inferred from homology"/>
<feature type="domain" description="CusB-like beta-barrel" evidence="6">
    <location>
        <begin position="243"/>
        <end position="317"/>
    </location>
</feature>
<evidence type="ECO:0000256" key="2">
    <source>
        <dbReference type="ARBA" id="ARBA00009477"/>
    </source>
</evidence>
<dbReference type="EMBL" id="FOEP01000007">
    <property type="protein sequence ID" value="SEQ45940.1"/>
    <property type="molecule type" value="Genomic_DNA"/>
</dbReference>
<dbReference type="PANTHER" id="PTHR32347">
    <property type="entry name" value="EFFLUX SYSTEM COMPONENT YKNX-RELATED"/>
    <property type="match status" value="1"/>
</dbReference>
<dbReference type="InterPro" id="IPR050465">
    <property type="entry name" value="UPF0194_transport"/>
</dbReference>
<keyword evidence="4" id="KW-1133">Transmembrane helix</keyword>
<dbReference type="NCBIfam" id="TIGR01730">
    <property type="entry name" value="RND_mfp"/>
    <property type="match status" value="1"/>
</dbReference>
<dbReference type="RefSeq" id="WP_090269979.1">
    <property type="nucleotide sequence ID" value="NZ_FOEP01000007.1"/>
</dbReference>
<dbReference type="OrthoDB" id="9791520at2"/>
<dbReference type="STRING" id="657014.SAMN04488092_10765"/>
<dbReference type="Gene3D" id="2.40.50.100">
    <property type="match status" value="1"/>
</dbReference>
<keyword evidence="4" id="KW-0812">Transmembrane</keyword>
<evidence type="ECO:0000313" key="7">
    <source>
        <dbReference type="EMBL" id="SEQ45940.1"/>
    </source>
</evidence>
<accession>A0A1H9G7D1</accession>
<keyword evidence="8" id="KW-1185">Reference proteome</keyword>
<dbReference type="Proteomes" id="UP000198634">
    <property type="component" value="Unassembled WGS sequence"/>
</dbReference>
<protein>
    <submittedName>
        <fullName evidence="7">HlyD family secretion protein</fullName>
    </submittedName>
</protein>
<evidence type="ECO:0000256" key="1">
    <source>
        <dbReference type="ARBA" id="ARBA00004196"/>
    </source>
</evidence>
<evidence type="ECO:0000313" key="8">
    <source>
        <dbReference type="Proteomes" id="UP000198634"/>
    </source>
</evidence>
<evidence type="ECO:0000259" key="6">
    <source>
        <dbReference type="Pfam" id="PF25954"/>
    </source>
</evidence>
<dbReference type="AlphaFoldDB" id="A0A1H9G7D1"/>
<dbReference type="InterPro" id="IPR006143">
    <property type="entry name" value="RND_pump_MFP"/>
</dbReference>